<dbReference type="Proteomes" id="UP001732700">
    <property type="component" value="Chromosome 2D"/>
</dbReference>
<protein>
    <submittedName>
        <fullName evidence="1">Uncharacterized protein</fullName>
    </submittedName>
</protein>
<organism evidence="1 2">
    <name type="scientific">Avena sativa</name>
    <name type="common">Oat</name>
    <dbReference type="NCBI Taxonomy" id="4498"/>
    <lineage>
        <taxon>Eukaryota</taxon>
        <taxon>Viridiplantae</taxon>
        <taxon>Streptophyta</taxon>
        <taxon>Embryophyta</taxon>
        <taxon>Tracheophyta</taxon>
        <taxon>Spermatophyta</taxon>
        <taxon>Magnoliopsida</taxon>
        <taxon>Liliopsida</taxon>
        <taxon>Poales</taxon>
        <taxon>Poaceae</taxon>
        <taxon>BOP clade</taxon>
        <taxon>Pooideae</taxon>
        <taxon>Poodae</taxon>
        <taxon>Poeae</taxon>
        <taxon>Poeae Chloroplast Group 1 (Aveneae type)</taxon>
        <taxon>Aveninae</taxon>
        <taxon>Avena</taxon>
    </lineage>
</organism>
<dbReference type="EnsemblPlants" id="AVESA.00010b.r2.2DG0353930.1">
    <property type="protein sequence ID" value="AVESA.00010b.r2.2DG0353930.1.CDS.1"/>
    <property type="gene ID" value="AVESA.00010b.r2.2DG0353930"/>
</dbReference>
<reference evidence="1" key="2">
    <citation type="submission" date="2025-09" db="UniProtKB">
        <authorList>
            <consortium name="EnsemblPlants"/>
        </authorList>
    </citation>
    <scope>IDENTIFICATION</scope>
</reference>
<reference evidence="1" key="1">
    <citation type="submission" date="2021-05" db="EMBL/GenBank/DDBJ databases">
        <authorList>
            <person name="Scholz U."/>
            <person name="Mascher M."/>
            <person name="Fiebig A."/>
        </authorList>
    </citation>
    <scope>NUCLEOTIDE SEQUENCE [LARGE SCALE GENOMIC DNA]</scope>
</reference>
<accession>A0ACD5UZL9</accession>
<sequence>MAPVGYPVDDITKMTHCELHVKVVNISMKVAVGYALPIGPTPTYHCRPVLEGYAVVGVDEIMPTFEVLDLHYPAGEGDVTVLGDAKNVTILWPKECIVLRKHTPRPSSPPPHPSPASSSPPRQPSSSPHPAPSPHQSPAQPSPREPSPVPQDKKRKRTATVRRGKLLPKRKQDPLPKVPKVPPKRAYDCTEEETAAIVDAETTAFFAKLRRPKEPEFPSTKEEKAKVLKMLKTLHQPEPKLSSDYERSILKSHAAQKASKSSTDASEKSVAELGEQAK</sequence>
<evidence type="ECO:0000313" key="1">
    <source>
        <dbReference type="EnsemblPlants" id="AVESA.00010b.r2.2DG0353930.1.CDS.1"/>
    </source>
</evidence>
<proteinExistence type="predicted"/>
<evidence type="ECO:0000313" key="2">
    <source>
        <dbReference type="Proteomes" id="UP001732700"/>
    </source>
</evidence>
<keyword evidence="2" id="KW-1185">Reference proteome</keyword>
<name>A0ACD5UZL9_AVESA</name>